<evidence type="ECO:0000256" key="2">
    <source>
        <dbReference type="ARBA" id="ARBA00022448"/>
    </source>
</evidence>
<feature type="transmembrane region" description="Helical" evidence="7">
    <location>
        <begin position="261"/>
        <end position="284"/>
    </location>
</feature>
<sequence length="299" mass="32145">MTTQIIETVPSYPSPLKEFWHSFSANRGALVALVLFSITVFCALFAGWLAPHDPIEQYRDHMLTPPSWDAGGLSTFVLGTDELGRDILSRLIFGARVSLFIALMSVLMSLIPGVVLGLLAAFFQKHLSPVIMRLMDIMLALPGILLAICIITILGPGLVNTMLAIAIGTLPSYTRLTRAAAMAEINKEYVTASRVAGAGTLRLMFLTVLPNCMAPLIVNATLGFSSAILEVAALGFLGLGVQPPTPEWGTMLSAARDYIERAPWVVTMPGLTILISVLSINLMGDGLRDALDPRLKRAA</sequence>
<keyword evidence="4 7" id="KW-0812">Transmembrane</keyword>
<evidence type="ECO:0000256" key="1">
    <source>
        <dbReference type="ARBA" id="ARBA00004651"/>
    </source>
</evidence>
<dbReference type="Gene3D" id="1.10.3720.10">
    <property type="entry name" value="MetI-like"/>
    <property type="match status" value="1"/>
</dbReference>
<dbReference type="InterPro" id="IPR000515">
    <property type="entry name" value="MetI-like"/>
</dbReference>
<dbReference type="CDD" id="cd06261">
    <property type="entry name" value="TM_PBP2"/>
    <property type="match status" value="1"/>
</dbReference>
<name>A0A516SGN0_9NEIS</name>
<dbReference type="InterPro" id="IPR035906">
    <property type="entry name" value="MetI-like_sf"/>
</dbReference>
<keyword evidence="2 7" id="KW-0813">Transport</keyword>
<dbReference type="KEGG" id="cari:FNU76_13620"/>
<evidence type="ECO:0000256" key="3">
    <source>
        <dbReference type="ARBA" id="ARBA00022475"/>
    </source>
</evidence>
<evidence type="ECO:0000256" key="4">
    <source>
        <dbReference type="ARBA" id="ARBA00022692"/>
    </source>
</evidence>
<keyword evidence="6 7" id="KW-0472">Membrane</keyword>
<dbReference type="OrthoDB" id="9812701at2"/>
<feature type="transmembrane region" description="Helical" evidence="7">
    <location>
        <begin position="216"/>
        <end position="241"/>
    </location>
</feature>
<keyword evidence="10" id="KW-1185">Reference proteome</keyword>
<dbReference type="SUPFAM" id="SSF161098">
    <property type="entry name" value="MetI-like"/>
    <property type="match status" value="1"/>
</dbReference>
<keyword evidence="3" id="KW-1003">Cell membrane</keyword>
<comment type="subcellular location">
    <subcellularLocation>
        <location evidence="1 7">Cell membrane</location>
        <topology evidence="1 7">Multi-pass membrane protein</topology>
    </subcellularLocation>
</comment>
<organism evidence="9 10">
    <name type="scientific">Chitinimonas arctica</name>
    <dbReference type="NCBI Taxonomy" id="2594795"/>
    <lineage>
        <taxon>Bacteria</taxon>
        <taxon>Pseudomonadati</taxon>
        <taxon>Pseudomonadota</taxon>
        <taxon>Betaproteobacteria</taxon>
        <taxon>Neisseriales</taxon>
        <taxon>Chitinibacteraceae</taxon>
        <taxon>Chitinimonas</taxon>
    </lineage>
</organism>
<proteinExistence type="inferred from homology"/>
<evidence type="ECO:0000313" key="10">
    <source>
        <dbReference type="Proteomes" id="UP000317550"/>
    </source>
</evidence>
<feature type="transmembrane region" description="Helical" evidence="7">
    <location>
        <begin position="29"/>
        <end position="50"/>
    </location>
</feature>
<dbReference type="InterPro" id="IPR050366">
    <property type="entry name" value="BP-dependent_transpt_permease"/>
</dbReference>
<feature type="transmembrane region" description="Helical" evidence="7">
    <location>
        <begin position="144"/>
        <end position="169"/>
    </location>
</feature>
<dbReference type="Proteomes" id="UP000317550">
    <property type="component" value="Chromosome"/>
</dbReference>
<dbReference type="PANTHER" id="PTHR43386">
    <property type="entry name" value="OLIGOPEPTIDE TRANSPORT SYSTEM PERMEASE PROTEIN APPC"/>
    <property type="match status" value="1"/>
</dbReference>
<evidence type="ECO:0000313" key="9">
    <source>
        <dbReference type="EMBL" id="QDQ27321.1"/>
    </source>
</evidence>
<feature type="domain" description="ABC transmembrane type-1" evidence="8">
    <location>
        <begin position="95"/>
        <end position="284"/>
    </location>
</feature>
<evidence type="ECO:0000259" key="8">
    <source>
        <dbReference type="PROSITE" id="PS50928"/>
    </source>
</evidence>
<dbReference type="EMBL" id="CP041730">
    <property type="protein sequence ID" value="QDQ27321.1"/>
    <property type="molecule type" value="Genomic_DNA"/>
</dbReference>
<comment type="similarity">
    <text evidence="7">Belongs to the binding-protein-dependent transport system permease family.</text>
</comment>
<dbReference type="Pfam" id="PF12911">
    <property type="entry name" value="OppC_N"/>
    <property type="match status" value="1"/>
</dbReference>
<feature type="transmembrane region" description="Helical" evidence="7">
    <location>
        <begin position="99"/>
        <end position="123"/>
    </location>
</feature>
<dbReference type="GO" id="GO:0005886">
    <property type="term" value="C:plasma membrane"/>
    <property type="evidence" value="ECO:0007669"/>
    <property type="project" value="UniProtKB-SubCell"/>
</dbReference>
<reference evidence="10" key="1">
    <citation type="submission" date="2019-07" db="EMBL/GenBank/DDBJ databases">
        <title>Chitinimonas sp. nov., isolated from Ny-Alesund, arctica soil.</title>
        <authorList>
            <person name="Xu Q."/>
            <person name="Peng F."/>
        </authorList>
    </citation>
    <scope>NUCLEOTIDE SEQUENCE [LARGE SCALE GENOMIC DNA]</scope>
    <source>
        <strain evidence="10">R3-44</strain>
    </source>
</reference>
<dbReference type="PROSITE" id="PS50928">
    <property type="entry name" value="ABC_TM1"/>
    <property type="match status" value="1"/>
</dbReference>
<dbReference type="Pfam" id="PF00528">
    <property type="entry name" value="BPD_transp_1"/>
    <property type="match status" value="1"/>
</dbReference>
<accession>A0A516SGN0</accession>
<evidence type="ECO:0000256" key="7">
    <source>
        <dbReference type="RuleBase" id="RU363032"/>
    </source>
</evidence>
<dbReference type="GO" id="GO:0071916">
    <property type="term" value="F:dipeptide transmembrane transporter activity"/>
    <property type="evidence" value="ECO:0007669"/>
    <property type="project" value="TreeGrafter"/>
</dbReference>
<protein>
    <submittedName>
        <fullName evidence="9">ABC transporter permease subunit</fullName>
    </submittedName>
</protein>
<evidence type="ECO:0000256" key="5">
    <source>
        <dbReference type="ARBA" id="ARBA00022989"/>
    </source>
</evidence>
<dbReference type="AlphaFoldDB" id="A0A516SGN0"/>
<dbReference type="RefSeq" id="WP_144278714.1">
    <property type="nucleotide sequence ID" value="NZ_CP041730.1"/>
</dbReference>
<dbReference type="InterPro" id="IPR025966">
    <property type="entry name" value="OppC_N"/>
</dbReference>
<keyword evidence="5 7" id="KW-1133">Transmembrane helix</keyword>
<dbReference type="PANTHER" id="PTHR43386:SF1">
    <property type="entry name" value="D,D-DIPEPTIDE TRANSPORT SYSTEM PERMEASE PROTEIN DDPC-RELATED"/>
    <property type="match status" value="1"/>
</dbReference>
<evidence type="ECO:0000256" key="6">
    <source>
        <dbReference type="ARBA" id="ARBA00023136"/>
    </source>
</evidence>
<gene>
    <name evidence="9" type="ORF">FNU76_13620</name>
</gene>